<dbReference type="Pfam" id="PF00588">
    <property type="entry name" value="SpoU_methylase"/>
    <property type="match status" value="1"/>
</dbReference>
<protein>
    <submittedName>
        <fullName evidence="4">23S rRNA (Guanosine2251-2'-O)-methyltransferase</fullName>
        <ecNumber evidence="4">2.1.1.185</ecNumber>
    </submittedName>
</protein>
<reference evidence="4 5" key="1">
    <citation type="submission" date="2023-07" db="EMBL/GenBank/DDBJ databases">
        <title>Genomic Encyclopedia of Type Strains, Phase IV (KMG-IV): sequencing the most valuable type-strain genomes for metagenomic binning, comparative biology and taxonomic classification.</title>
        <authorList>
            <person name="Goeker M."/>
        </authorList>
    </citation>
    <scope>NUCLEOTIDE SEQUENCE [LARGE SCALE GENOMIC DNA]</scope>
    <source>
        <strain evidence="4 5">DSM 18695</strain>
    </source>
</reference>
<dbReference type="InterPro" id="IPR029028">
    <property type="entry name" value="Alpha/beta_knot_MTases"/>
</dbReference>
<dbReference type="CDD" id="cd18103">
    <property type="entry name" value="SpoU-like_RlmB"/>
    <property type="match status" value="1"/>
</dbReference>
<dbReference type="EC" id="2.1.1.185" evidence="4"/>
<name>A0ABU0IL35_9CAUL</name>
<dbReference type="EMBL" id="JAUSVS010000001">
    <property type="protein sequence ID" value="MDQ0462729.1"/>
    <property type="molecule type" value="Genomic_DNA"/>
</dbReference>
<evidence type="ECO:0000256" key="1">
    <source>
        <dbReference type="ARBA" id="ARBA00022603"/>
    </source>
</evidence>
<dbReference type="PANTHER" id="PTHR46429">
    <property type="entry name" value="23S RRNA (GUANOSINE-2'-O-)-METHYLTRANSFERASE RLMB"/>
    <property type="match status" value="1"/>
</dbReference>
<dbReference type="PANTHER" id="PTHR46429:SF1">
    <property type="entry name" value="23S RRNA (GUANOSINE-2'-O-)-METHYLTRANSFERASE RLMB"/>
    <property type="match status" value="1"/>
</dbReference>
<keyword evidence="2 4" id="KW-0808">Transferase</keyword>
<comment type="caution">
    <text evidence="4">The sequence shown here is derived from an EMBL/GenBank/DDBJ whole genome shotgun (WGS) entry which is preliminary data.</text>
</comment>
<evidence type="ECO:0000259" key="3">
    <source>
        <dbReference type="Pfam" id="PF00588"/>
    </source>
</evidence>
<organism evidence="4 5">
    <name type="scientific">Caulobacter ginsengisoli</name>
    <dbReference type="NCBI Taxonomy" id="400775"/>
    <lineage>
        <taxon>Bacteria</taxon>
        <taxon>Pseudomonadati</taxon>
        <taxon>Pseudomonadota</taxon>
        <taxon>Alphaproteobacteria</taxon>
        <taxon>Caulobacterales</taxon>
        <taxon>Caulobacteraceae</taxon>
        <taxon>Caulobacter</taxon>
    </lineage>
</organism>
<keyword evidence="1 4" id="KW-0489">Methyltransferase</keyword>
<evidence type="ECO:0000313" key="4">
    <source>
        <dbReference type="EMBL" id="MDQ0462729.1"/>
    </source>
</evidence>
<dbReference type="SUPFAM" id="SSF75217">
    <property type="entry name" value="alpha/beta knot"/>
    <property type="match status" value="1"/>
</dbReference>
<sequence length="229" mass="23783">MHAVEAALANPKRGEPRRLVATADRAKKLSGHKNLEILEAQEIARYLPQGAVHQGLAMKPEPLEGSDIDAIGSPAKGVLVMLDQITDPQNVGAIFRSAAAFGAKGIILQDRNAPPLTGALAKAAAGAVDQIDHASVVNLSRALERLSELGWKVVGLDGAADTDLADALEGSATVLVLGSEGEGIRRLVAEHCDILARIPMPGGFESLNVSNAAAIALYEASRPGIGRKS</sequence>
<accession>A0ABU0IL35</accession>
<dbReference type="GO" id="GO:0008168">
    <property type="term" value="F:methyltransferase activity"/>
    <property type="evidence" value="ECO:0007669"/>
    <property type="project" value="UniProtKB-KW"/>
</dbReference>
<dbReference type="GO" id="GO:0032259">
    <property type="term" value="P:methylation"/>
    <property type="evidence" value="ECO:0007669"/>
    <property type="project" value="UniProtKB-KW"/>
</dbReference>
<proteinExistence type="predicted"/>
<dbReference type="InterPro" id="IPR029026">
    <property type="entry name" value="tRNA_m1G_MTases_N"/>
</dbReference>
<evidence type="ECO:0000256" key="2">
    <source>
        <dbReference type="ARBA" id="ARBA00022679"/>
    </source>
</evidence>
<evidence type="ECO:0000313" key="5">
    <source>
        <dbReference type="Proteomes" id="UP001228905"/>
    </source>
</evidence>
<dbReference type="Gene3D" id="3.40.1280.10">
    <property type="match status" value="1"/>
</dbReference>
<feature type="domain" description="tRNA/rRNA methyltransferase SpoU type" evidence="3">
    <location>
        <begin position="78"/>
        <end position="218"/>
    </location>
</feature>
<dbReference type="InterPro" id="IPR004441">
    <property type="entry name" value="rRNA_MeTrfase_TrmH"/>
</dbReference>
<dbReference type="InterPro" id="IPR001537">
    <property type="entry name" value="SpoU_MeTrfase"/>
</dbReference>
<dbReference type="Proteomes" id="UP001228905">
    <property type="component" value="Unassembled WGS sequence"/>
</dbReference>
<gene>
    <name evidence="4" type="ORF">QO010_000477</name>
</gene>
<dbReference type="NCBIfam" id="TIGR00186">
    <property type="entry name" value="rRNA_methyl_3"/>
    <property type="match status" value="1"/>
</dbReference>
<keyword evidence="5" id="KW-1185">Reference proteome</keyword>